<organism evidence="1 2">
    <name type="scientific">Panagrolaimus superbus</name>
    <dbReference type="NCBI Taxonomy" id="310955"/>
    <lineage>
        <taxon>Eukaryota</taxon>
        <taxon>Metazoa</taxon>
        <taxon>Ecdysozoa</taxon>
        <taxon>Nematoda</taxon>
        <taxon>Chromadorea</taxon>
        <taxon>Rhabditida</taxon>
        <taxon>Tylenchina</taxon>
        <taxon>Panagrolaimomorpha</taxon>
        <taxon>Panagrolaimoidea</taxon>
        <taxon>Panagrolaimidae</taxon>
        <taxon>Panagrolaimus</taxon>
    </lineage>
</organism>
<proteinExistence type="predicted"/>
<evidence type="ECO:0000313" key="1">
    <source>
        <dbReference type="Proteomes" id="UP000887577"/>
    </source>
</evidence>
<dbReference type="WBParaSite" id="PSU_v2.g5405.t1">
    <property type="protein sequence ID" value="PSU_v2.g5405.t1"/>
    <property type="gene ID" value="PSU_v2.g5405"/>
</dbReference>
<sequence>MDICNNSPKEASFDFFVYVSKKKLKKIEIKTEKIEEFQNEFPQANVIAAVTVTSKAESAAPSPIPPVVIQTVDLPDFGNNVAIADDLTSNFDESMSMISDDDSALFDAAAAQIDDIFPEVAEEATEVDEVQITKRQQKLLEQNVNALSATLSNFNVIVSTHNGKSNITGYSLGINVAEELNVPFKKYF</sequence>
<dbReference type="AlphaFoldDB" id="A0A914YZ78"/>
<reference evidence="2" key="1">
    <citation type="submission" date="2022-11" db="UniProtKB">
        <authorList>
            <consortium name="WormBaseParasite"/>
        </authorList>
    </citation>
    <scope>IDENTIFICATION</scope>
</reference>
<dbReference type="Proteomes" id="UP000887577">
    <property type="component" value="Unplaced"/>
</dbReference>
<keyword evidence="1" id="KW-1185">Reference proteome</keyword>
<name>A0A914YZ78_9BILA</name>
<evidence type="ECO:0000313" key="2">
    <source>
        <dbReference type="WBParaSite" id="PSU_v2.g5405.t1"/>
    </source>
</evidence>
<protein>
    <submittedName>
        <fullName evidence="2">Uncharacterized protein</fullName>
    </submittedName>
</protein>
<accession>A0A914YZ78</accession>